<dbReference type="InterPro" id="IPR036056">
    <property type="entry name" value="Fibrinogen-like_C"/>
</dbReference>
<dbReference type="Ensembl" id="ENSPMRT00000033738.1">
    <property type="protein sequence ID" value="ENSPMRP00000031807.1"/>
    <property type="gene ID" value="ENSPMRG00000020604.1"/>
</dbReference>
<dbReference type="AlphaFoldDB" id="A0A670KAG4"/>
<comment type="similarity">
    <text evidence="2">Belongs to the ficolin lectin family. Veficolin subfamily.</text>
</comment>
<dbReference type="Pfam" id="PF00147">
    <property type="entry name" value="Fibrinogen_C"/>
    <property type="match status" value="1"/>
</dbReference>
<dbReference type="GO" id="GO:0048251">
    <property type="term" value="P:elastic fiber assembly"/>
    <property type="evidence" value="ECO:0007669"/>
    <property type="project" value="Ensembl"/>
</dbReference>
<dbReference type="GO" id="GO:0071493">
    <property type="term" value="P:cellular response to UV-B"/>
    <property type="evidence" value="ECO:0007669"/>
    <property type="project" value="Ensembl"/>
</dbReference>
<feature type="signal peptide" evidence="7">
    <location>
        <begin position="1"/>
        <end position="24"/>
    </location>
</feature>
<dbReference type="GO" id="GO:0009650">
    <property type="term" value="P:UV protection"/>
    <property type="evidence" value="ECO:0007669"/>
    <property type="project" value="Ensembl"/>
</dbReference>
<protein>
    <submittedName>
        <fullName evidence="9">Microfibril associated protein 4</fullName>
    </submittedName>
</protein>
<dbReference type="PROSITE" id="PS51406">
    <property type="entry name" value="FIBRINOGEN_C_2"/>
    <property type="match status" value="1"/>
</dbReference>
<dbReference type="GO" id="GO:0010712">
    <property type="term" value="P:regulation of collagen metabolic process"/>
    <property type="evidence" value="ECO:0007669"/>
    <property type="project" value="Ensembl"/>
</dbReference>
<keyword evidence="6" id="KW-0379">Hydroxylation</keyword>
<evidence type="ECO:0000256" key="3">
    <source>
        <dbReference type="ARBA" id="ARBA00023157"/>
    </source>
</evidence>
<dbReference type="PANTHER" id="PTHR19143">
    <property type="entry name" value="FIBRINOGEN/TENASCIN/ANGIOPOEITIN"/>
    <property type="match status" value="1"/>
</dbReference>
<comment type="function">
    <text evidence="1">Initiates complement activation and/or interferes in platelet aggregation and/or blood coagulation.</text>
</comment>
<name>A0A670KAG4_PODMU</name>
<dbReference type="PROSITE" id="PS00514">
    <property type="entry name" value="FIBRINOGEN_C_1"/>
    <property type="match status" value="1"/>
</dbReference>
<accession>A0A670KAG4</accession>
<dbReference type="CTD" id="4239"/>
<dbReference type="GeneID" id="114581435"/>
<evidence type="ECO:0000256" key="6">
    <source>
        <dbReference type="ARBA" id="ARBA00023278"/>
    </source>
</evidence>
<keyword evidence="5" id="KW-1199">Hemostasis impairing toxin</keyword>
<feature type="chain" id="PRO_5025644198" evidence="7">
    <location>
        <begin position="25"/>
        <end position="259"/>
    </location>
</feature>
<evidence type="ECO:0000259" key="8">
    <source>
        <dbReference type="PROSITE" id="PS51406"/>
    </source>
</evidence>
<reference evidence="9" key="3">
    <citation type="submission" date="2025-09" db="UniProtKB">
        <authorList>
            <consortium name="Ensembl"/>
        </authorList>
    </citation>
    <scope>IDENTIFICATION</scope>
</reference>
<dbReference type="GO" id="GO:0071953">
    <property type="term" value="C:elastic fiber"/>
    <property type="evidence" value="ECO:0007669"/>
    <property type="project" value="Ensembl"/>
</dbReference>
<keyword evidence="3" id="KW-1015">Disulfide bond</keyword>
<reference evidence="9 10" key="1">
    <citation type="journal article" date="2019" name="Proc. Natl. Acad. Sci. U.S.A.">
        <title>Regulatory changes in pterin and carotenoid genes underlie balanced color polymorphisms in the wall lizard.</title>
        <authorList>
            <person name="Andrade P."/>
            <person name="Pinho C."/>
            <person name="Perez I de Lanuza G."/>
            <person name="Afonso S."/>
            <person name="Brejcha J."/>
            <person name="Rubin C.J."/>
            <person name="Wallerman O."/>
            <person name="Pereira P."/>
            <person name="Sabatino S.J."/>
            <person name="Bellati A."/>
            <person name="Pellitteri-Rosa D."/>
            <person name="Bosakova Z."/>
            <person name="Bunikis I."/>
            <person name="Carretero M.A."/>
            <person name="Feiner N."/>
            <person name="Marsik P."/>
            <person name="Pauperio F."/>
            <person name="Salvi D."/>
            <person name="Soler L."/>
            <person name="While G.M."/>
            <person name="Uller T."/>
            <person name="Font E."/>
            <person name="Andersson L."/>
            <person name="Carneiro M."/>
        </authorList>
    </citation>
    <scope>NUCLEOTIDE SEQUENCE</scope>
</reference>
<keyword evidence="4" id="KW-1216">Complement system impairing toxin</keyword>
<dbReference type="Proteomes" id="UP000472272">
    <property type="component" value="Chromosome 13"/>
</dbReference>
<keyword evidence="7" id="KW-0732">Signal</keyword>
<organism evidence="9 10">
    <name type="scientific">Podarcis muralis</name>
    <name type="common">Wall lizard</name>
    <name type="synonym">Lacerta muralis</name>
    <dbReference type="NCBI Taxonomy" id="64176"/>
    <lineage>
        <taxon>Eukaryota</taxon>
        <taxon>Metazoa</taxon>
        <taxon>Chordata</taxon>
        <taxon>Craniata</taxon>
        <taxon>Vertebrata</taxon>
        <taxon>Euteleostomi</taxon>
        <taxon>Lepidosauria</taxon>
        <taxon>Squamata</taxon>
        <taxon>Bifurcata</taxon>
        <taxon>Unidentata</taxon>
        <taxon>Episquamata</taxon>
        <taxon>Laterata</taxon>
        <taxon>Lacertibaenia</taxon>
        <taxon>Lacertidae</taxon>
        <taxon>Podarcis</taxon>
    </lineage>
</organism>
<feature type="domain" description="Fibrinogen C-terminal" evidence="8">
    <location>
        <begin position="36"/>
        <end position="259"/>
    </location>
</feature>
<evidence type="ECO:0000256" key="2">
    <source>
        <dbReference type="ARBA" id="ARBA00006932"/>
    </source>
</evidence>
<dbReference type="InterPro" id="IPR002181">
    <property type="entry name" value="Fibrinogen_a/b/g_C_dom"/>
</dbReference>
<dbReference type="SMART" id="SM00186">
    <property type="entry name" value="FBG"/>
    <property type="match status" value="1"/>
</dbReference>
<dbReference type="Gene3D" id="3.90.215.10">
    <property type="entry name" value="Gamma Fibrinogen, chain A, domain 1"/>
    <property type="match status" value="1"/>
</dbReference>
<evidence type="ECO:0000256" key="1">
    <source>
        <dbReference type="ARBA" id="ARBA00003654"/>
    </source>
</evidence>
<dbReference type="InterPro" id="IPR020837">
    <property type="entry name" value="Fibrinogen_CS"/>
</dbReference>
<dbReference type="RefSeq" id="XP_028557404.1">
    <property type="nucleotide sequence ID" value="XM_028701571.1"/>
</dbReference>
<reference evidence="9" key="2">
    <citation type="submission" date="2025-08" db="UniProtKB">
        <authorList>
            <consortium name="Ensembl"/>
        </authorList>
    </citation>
    <scope>IDENTIFICATION</scope>
</reference>
<evidence type="ECO:0000256" key="7">
    <source>
        <dbReference type="SAM" id="SignalP"/>
    </source>
</evidence>
<dbReference type="PANTHER" id="PTHR19143:SF225">
    <property type="entry name" value="MICROFIBRIL-ASSOCIATED GLYCOPROTEIN 4"/>
    <property type="match status" value="1"/>
</dbReference>
<dbReference type="GO" id="GO:0001527">
    <property type="term" value="C:microfibril"/>
    <property type="evidence" value="ECO:0007669"/>
    <property type="project" value="Ensembl"/>
</dbReference>
<dbReference type="OMA" id="QPCGEDS"/>
<evidence type="ECO:0000256" key="4">
    <source>
        <dbReference type="ARBA" id="ARBA00023220"/>
    </source>
</evidence>
<dbReference type="GeneTree" id="ENSGT00940000154615"/>
<dbReference type="InterPro" id="IPR050373">
    <property type="entry name" value="Fibrinogen_C-term_domain"/>
</dbReference>
<evidence type="ECO:0000256" key="5">
    <source>
        <dbReference type="ARBA" id="ARBA00023240"/>
    </source>
</evidence>
<dbReference type="SUPFAM" id="SSF56496">
    <property type="entry name" value="Fibrinogen C-terminal domain-like"/>
    <property type="match status" value="1"/>
</dbReference>
<dbReference type="NCBIfam" id="NF040941">
    <property type="entry name" value="GGGWT_bact"/>
    <property type="match status" value="1"/>
</dbReference>
<dbReference type="GO" id="GO:0005615">
    <property type="term" value="C:extracellular space"/>
    <property type="evidence" value="ECO:0007669"/>
    <property type="project" value="TreeGrafter"/>
</dbReference>
<evidence type="ECO:0000313" key="10">
    <source>
        <dbReference type="Proteomes" id="UP000472272"/>
    </source>
</evidence>
<proteinExistence type="inferred from homology"/>
<sequence>MKASLFQPGLLFLLLLVQLPTSQGQAINPEARQPQHCEDGLPLDCEDIYDQGSETDGVYLIYPAGPNIPVPVYCDMTTDDGKWTVFQKRFNGSISFFRGWNDYRFGFGRADSEYWLGLQNIHLLTLKQKYELRVELEDFENSTVFARYTDFSLSPHAISAEEDGYTLHVSGFIDGGAGDSLTYHNGQKFSTFDRDQDLFVQNCAALSSGAWWFKSCHVSNLNGFYLGGAHLSYASGINWAQWKGFYYSLKRSEMKIRRV</sequence>
<keyword evidence="5" id="KW-0800">Toxin</keyword>
<evidence type="ECO:0000313" key="9">
    <source>
        <dbReference type="Ensembl" id="ENSPMRP00000031807.1"/>
    </source>
</evidence>
<keyword evidence="10" id="KW-1185">Reference proteome</keyword>
<dbReference type="InterPro" id="IPR014716">
    <property type="entry name" value="Fibrinogen_a/b/g_C_1"/>
</dbReference>
<dbReference type="FunFam" id="3.90.215.10:FF:000001">
    <property type="entry name" value="Tenascin isoform 1"/>
    <property type="match status" value="1"/>
</dbReference>
<dbReference type="CDD" id="cd00087">
    <property type="entry name" value="FReD"/>
    <property type="match status" value="1"/>
</dbReference>
<dbReference type="KEGG" id="pmua:114581435"/>
<gene>
    <name evidence="9" type="primary">MFAP4</name>
</gene>
<dbReference type="OrthoDB" id="9990035at2759"/>